<dbReference type="EMBL" id="QEAP01000312">
    <property type="protein sequence ID" value="TPX69539.1"/>
    <property type="molecule type" value="Genomic_DNA"/>
</dbReference>
<dbReference type="OrthoDB" id="3231855at2759"/>
<dbReference type="SUPFAM" id="SSF52540">
    <property type="entry name" value="P-loop containing nucleoside triphosphate hydrolases"/>
    <property type="match status" value="1"/>
</dbReference>
<feature type="region of interest" description="Disordered" evidence="1">
    <location>
        <begin position="36"/>
        <end position="65"/>
    </location>
</feature>
<reference evidence="2 3" key="1">
    <citation type="journal article" date="2019" name="Sci. Rep.">
        <title>Comparative genomics of chytrid fungi reveal insights into the obligate biotrophic and pathogenic lifestyle of Synchytrium endobioticum.</title>
        <authorList>
            <person name="van de Vossenberg B.T.L.H."/>
            <person name="Warris S."/>
            <person name="Nguyen H.D.T."/>
            <person name="van Gent-Pelzer M.P.E."/>
            <person name="Joly D.L."/>
            <person name="van de Geest H.C."/>
            <person name="Bonants P.J.M."/>
            <person name="Smith D.S."/>
            <person name="Levesque C.A."/>
            <person name="van der Lee T.A.J."/>
        </authorList>
    </citation>
    <scope>NUCLEOTIDE SEQUENCE [LARGE SCALE GENOMIC DNA]</scope>
    <source>
        <strain evidence="2 3">CBS 675.73</strain>
    </source>
</reference>
<dbReference type="PANTHER" id="PTHR13308:SF40">
    <property type="entry name" value="NEDD4-BINDING PROTEIN 2-LIKE 1"/>
    <property type="match status" value="1"/>
</dbReference>
<evidence type="ECO:0008006" key="4">
    <source>
        <dbReference type="Google" id="ProtNLM"/>
    </source>
</evidence>
<dbReference type="AlphaFoldDB" id="A0A507EZT4"/>
<accession>A0A507EZT4</accession>
<organism evidence="2 3">
    <name type="scientific">Chytriomyces confervae</name>
    <dbReference type="NCBI Taxonomy" id="246404"/>
    <lineage>
        <taxon>Eukaryota</taxon>
        <taxon>Fungi</taxon>
        <taxon>Fungi incertae sedis</taxon>
        <taxon>Chytridiomycota</taxon>
        <taxon>Chytridiomycota incertae sedis</taxon>
        <taxon>Chytridiomycetes</taxon>
        <taxon>Chytridiales</taxon>
        <taxon>Chytriomycetaceae</taxon>
        <taxon>Chytriomyces</taxon>
    </lineage>
</organism>
<dbReference type="InterPro" id="IPR027417">
    <property type="entry name" value="P-loop_NTPase"/>
</dbReference>
<keyword evidence="3" id="KW-1185">Reference proteome</keyword>
<evidence type="ECO:0000313" key="2">
    <source>
        <dbReference type="EMBL" id="TPX69539.1"/>
    </source>
</evidence>
<dbReference type="Gene3D" id="3.40.50.300">
    <property type="entry name" value="P-loop containing nucleotide triphosphate hydrolases"/>
    <property type="match status" value="1"/>
</dbReference>
<dbReference type="Proteomes" id="UP000320333">
    <property type="component" value="Unassembled WGS sequence"/>
</dbReference>
<dbReference type="PANTHER" id="PTHR13308">
    <property type="entry name" value="NEDD4-BINDING PROTEIN 2-LIKE 1"/>
    <property type="match status" value="1"/>
</dbReference>
<dbReference type="Pfam" id="PF13671">
    <property type="entry name" value="AAA_33"/>
    <property type="match status" value="1"/>
</dbReference>
<feature type="region of interest" description="Disordered" evidence="1">
    <location>
        <begin position="196"/>
        <end position="227"/>
    </location>
</feature>
<protein>
    <recommendedName>
        <fullName evidence="4">P-loop containing nucleoside triphosphate hydrolase protein</fullName>
    </recommendedName>
</protein>
<dbReference type="InterPro" id="IPR026302">
    <property type="entry name" value="NEDD4-bd_p2"/>
</dbReference>
<gene>
    <name evidence="2" type="ORF">CcCBS67573_g06816</name>
</gene>
<evidence type="ECO:0000313" key="3">
    <source>
        <dbReference type="Proteomes" id="UP000320333"/>
    </source>
</evidence>
<evidence type="ECO:0000256" key="1">
    <source>
        <dbReference type="SAM" id="MobiDB-lite"/>
    </source>
</evidence>
<dbReference type="STRING" id="246404.A0A507EZT4"/>
<sequence>MPQLIIMRGCSGSGKSTLVKQILQSLREVAVDLPTTDTTTSTTQNTTAASEATTASSVPKTTTTPTTTPLVFSTDDFWLVPSNTDPSVLEYRHDISRISEAHAWNQTRAFAALDSHAANTIIIDNTNLCRWEARPYVERALRNGYEIVVREPDTWWWRERNAEELFRRGTHGVPFEAIRRMCERYEVDFSVEAILASQPPPPPQSRFSHQRGGYRGGYRGNGSNQGN</sequence>
<feature type="compositionally biased region" description="Gly residues" evidence="1">
    <location>
        <begin position="213"/>
        <end position="227"/>
    </location>
</feature>
<proteinExistence type="predicted"/>
<name>A0A507EZT4_9FUNG</name>
<comment type="caution">
    <text evidence="2">The sequence shown here is derived from an EMBL/GenBank/DDBJ whole genome shotgun (WGS) entry which is preliminary data.</text>
</comment>